<dbReference type="GO" id="GO:0005829">
    <property type="term" value="C:cytosol"/>
    <property type="evidence" value="ECO:0007669"/>
    <property type="project" value="TreeGrafter"/>
</dbReference>
<feature type="active site" evidence="19">
    <location>
        <position position="164"/>
    </location>
</feature>
<dbReference type="GO" id="GO:0051301">
    <property type="term" value="P:cell division"/>
    <property type="evidence" value="ECO:0007669"/>
    <property type="project" value="UniProtKB-KW"/>
</dbReference>
<dbReference type="EC" id="1.3.1.98" evidence="5 19"/>
<dbReference type="NCBIfam" id="TIGR00179">
    <property type="entry name" value="murB"/>
    <property type="match status" value="1"/>
</dbReference>
<evidence type="ECO:0000256" key="11">
    <source>
        <dbReference type="ARBA" id="ARBA00022857"/>
    </source>
</evidence>
<evidence type="ECO:0000256" key="1">
    <source>
        <dbReference type="ARBA" id="ARBA00001974"/>
    </source>
</evidence>
<evidence type="ECO:0000256" key="6">
    <source>
        <dbReference type="ARBA" id="ARBA00015188"/>
    </source>
</evidence>
<dbReference type="Gene3D" id="3.30.43.10">
    <property type="entry name" value="Uridine Diphospho-n-acetylenolpyruvylglucosamine Reductase, domain 2"/>
    <property type="match status" value="1"/>
</dbReference>
<dbReference type="SUPFAM" id="SSF56194">
    <property type="entry name" value="Uridine diphospho-N-Acetylenolpyruvylglucosamine reductase, MurB, C-terminal domain"/>
    <property type="match status" value="1"/>
</dbReference>
<dbReference type="InterPro" id="IPR006094">
    <property type="entry name" value="Oxid_FAD_bind_N"/>
</dbReference>
<evidence type="ECO:0000256" key="2">
    <source>
        <dbReference type="ARBA" id="ARBA00003921"/>
    </source>
</evidence>
<evidence type="ECO:0000256" key="3">
    <source>
        <dbReference type="ARBA" id="ARBA00004496"/>
    </source>
</evidence>
<comment type="cofactor">
    <cofactor evidence="1 19">
        <name>FAD</name>
        <dbReference type="ChEBI" id="CHEBI:57692"/>
    </cofactor>
</comment>
<evidence type="ECO:0000313" key="21">
    <source>
        <dbReference type="Proteomes" id="UP000189883"/>
    </source>
</evidence>
<evidence type="ECO:0000256" key="18">
    <source>
        <dbReference type="ARBA" id="ARBA00048914"/>
    </source>
</evidence>
<evidence type="ECO:0000256" key="10">
    <source>
        <dbReference type="ARBA" id="ARBA00022827"/>
    </source>
</evidence>
<dbReference type="SUPFAM" id="SSF56176">
    <property type="entry name" value="FAD-binding/transporter-associated domain-like"/>
    <property type="match status" value="1"/>
</dbReference>
<dbReference type="Gene3D" id="3.90.78.10">
    <property type="entry name" value="UDP-N-acetylenolpyruvoylglucosamine reductase, C-terminal domain"/>
    <property type="match status" value="1"/>
</dbReference>
<dbReference type="InterPro" id="IPR003170">
    <property type="entry name" value="MurB"/>
</dbReference>
<evidence type="ECO:0000256" key="14">
    <source>
        <dbReference type="ARBA" id="ARBA00023002"/>
    </source>
</evidence>
<protein>
    <recommendedName>
        <fullName evidence="6 19">UDP-N-acetylenolpyruvoylglucosamine reductase</fullName>
        <ecNumber evidence="5 19">1.3.1.98</ecNumber>
    </recommendedName>
    <alternativeName>
        <fullName evidence="17 19">UDP-N-acetylmuramate dehydrogenase</fullName>
    </alternativeName>
</protein>
<dbReference type="Pfam" id="PF02873">
    <property type="entry name" value="MurB_C"/>
    <property type="match status" value="1"/>
</dbReference>
<accession>A0A1S7DS89</accession>
<dbReference type="InterPro" id="IPR016166">
    <property type="entry name" value="FAD-bd_PCMH"/>
</dbReference>
<keyword evidence="16 19" id="KW-0961">Cell wall biogenesis/degradation</keyword>
<dbReference type="PROSITE" id="PS51387">
    <property type="entry name" value="FAD_PCMH"/>
    <property type="match status" value="1"/>
</dbReference>
<dbReference type="InterPro" id="IPR016167">
    <property type="entry name" value="FAD-bd_PCMH_sub1"/>
</dbReference>
<dbReference type="NCBIfam" id="NF000755">
    <property type="entry name" value="PRK00046.1"/>
    <property type="match status" value="1"/>
</dbReference>
<keyword evidence="15 19" id="KW-0131">Cell cycle</keyword>
<dbReference type="GO" id="GO:0008360">
    <property type="term" value="P:regulation of cell shape"/>
    <property type="evidence" value="ECO:0007669"/>
    <property type="project" value="UniProtKB-KW"/>
</dbReference>
<evidence type="ECO:0000256" key="7">
    <source>
        <dbReference type="ARBA" id="ARBA00022490"/>
    </source>
</evidence>
<keyword evidence="7 19" id="KW-0963">Cytoplasm</keyword>
<comment type="pathway">
    <text evidence="4 19">Cell wall biogenesis; peptidoglycan biosynthesis.</text>
</comment>
<keyword evidence="10 19" id="KW-0274">FAD</keyword>
<keyword evidence="12 19" id="KW-0133">Cell shape</keyword>
<comment type="similarity">
    <text evidence="19">Belongs to the MurB family.</text>
</comment>
<dbReference type="Pfam" id="PF01565">
    <property type="entry name" value="FAD_binding_4"/>
    <property type="match status" value="1"/>
</dbReference>
<feature type="active site" evidence="19">
    <location>
        <position position="335"/>
    </location>
</feature>
<proteinExistence type="inferred from homology"/>
<evidence type="ECO:0000256" key="16">
    <source>
        <dbReference type="ARBA" id="ARBA00023316"/>
    </source>
</evidence>
<evidence type="ECO:0000256" key="9">
    <source>
        <dbReference type="ARBA" id="ARBA00022630"/>
    </source>
</evidence>
<dbReference type="PANTHER" id="PTHR21071:SF4">
    <property type="entry name" value="UDP-N-ACETYLENOLPYRUVOYLGLUCOSAMINE REDUCTASE"/>
    <property type="match status" value="1"/>
</dbReference>
<dbReference type="InterPro" id="IPR016169">
    <property type="entry name" value="FAD-bd_PCMH_sub2"/>
</dbReference>
<evidence type="ECO:0000256" key="12">
    <source>
        <dbReference type="ARBA" id="ARBA00022960"/>
    </source>
</evidence>
<dbReference type="GO" id="GO:0008762">
    <property type="term" value="F:UDP-N-acetylmuramate dehydrogenase activity"/>
    <property type="evidence" value="ECO:0007669"/>
    <property type="project" value="UniProtKB-UniRule"/>
</dbReference>
<dbReference type="EMBL" id="CP011859">
    <property type="protein sequence ID" value="AQY21997.1"/>
    <property type="molecule type" value="Genomic_DNA"/>
</dbReference>
<dbReference type="PANTHER" id="PTHR21071">
    <property type="entry name" value="UDP-N-ACETYLENOLPYRUVOYLGLUCOSAMINE REDUCTASE"/>
    <property type="match status" value="1"/>
</dbReference>
<keyword evidence="8 19" id="KW-0132">Cell division</keyword>
<comment type="subcellular location">
    <subcellularLocation>
        <location evidence="3 19">Cytoplasm</location>
    </subcellularLocation>
</comment>
<evidence type="ECO:0000256" key="17">
    <source>
        <dbReference type="ARBA" id="ARBA00031026"/>
    </source>
</evidence>
<dbReference type="InterPro" id="IPR036635">
    <property type="entry name" value="MurB_C_sf"/>
</dbReference>
<dbReference type="InterPro" id="IPR011601">
    <property type="entry name" value="MurB_C"/>
</dbReference>
<name>A0A1S7DS89_RIEAN</name>
<dbReference type="Gene3D" id="3.30.465.10">
    <property type="match status" value="1"/>
</dbReference>
<dbReference type="AlphaFoldDB" id="A0A1S7DS89"/>
<evidence type="ECO:0000256" key="13">
    <source>
        <dbReference type="ARBA" id="ARBA00022984"/>
    </source>
</evidence>
<sequence length="339" mass="37843">MQLKTNYSLKNHNTFGVEAFSKYFAEVGSLEELTAVLKLDEIKGLPILFLGGGSNILLTKDFNGLTILLNLKGIKEQHLNDDEVLLTAQAGENWHQFVQYSLEKNYGGLENLSLIPGNVGTCPIQNIGAYGVEIKDHFESCQVLNLETLEVETFNKEKCNFGYRDSFFKREGKGKYVILEVSFRLTKRKHLIRTDYGAIQQELSSLNVTQPSIQEVAQAVINIRTSKLPNPKEIGNAGSFFKNPSISTEHYQNLQKQFPSLPGYPQGSHTKVPAGWLIEQTGWKGKRIGNVATHHLQALVIINATGKATGEEIYHFSSEIIASVKDTFGITLEREVNII</sequence>
<feature type="active site" description="Proton donor" evidence="19">
    <location>
        <position position="239"/>
    </location>
</feature>
<dbReference type="HAMAP" id="MF_00037">
    <property type="entry name" value="MurB"/>
    <property type="match status" value="1"/>
</dbReference>
<keyword evidence="13 19" id="KW-0573">Peptidoglycan synthesis</keyword>
<comment type="function">
    <text evidence="2 19">Cell wall formation.</text>
</comment>
<dbReference type="RefSeq" id="WP_079207240.1">
    <property type="nucleotide sequence ID" value="NZ_CP011859.1"/>
</dbReference>
<comment type="catalytic activity">
    <reaction evidence="18 19">
        <text>UDP-N-acetyl-alpha-D-muramate + NADP(+) = UDP-N-acetyl-3-O-(1-carboxyvinyl)-alpha-D-glucosamine + NADPH + H(+)</text>
        <dbReference type="Rhea" id="RHEA:12248"/>
        <dbReference type="ChEBI" id="CHEBI:15378"/>
        <dbReference type="ChEBI" id="CHEBI:57783"/>
        <dbReference type="ChEBI" id="CHEBI:58349"/>
        <dbReference type="ChEBI" id="CHEBI:68483"/>
        <dbReference type="ChEBI" id="CHEBI:70757"/>
        <dbReference type="EC" id="1.3.1.98"/>
    </reaction>
</comment>
<gene>
    <name evidence="19 20" type="primary">murB</name>
    <name evidence="20" type="ORF">AB406_1048</name>
</gene>
<keyword evidence="11 19" id="KW-0521">NADP</keyword>
<keyword evidence="9 19" id="KW-0285">Flavoprotein</keyword>
<organism evidence="20 21">
    <name type="scientific">Riemerella anatipestifer</name>
    <name type="common">Moraxella anatipestifer</name>
    <dbReference type="NCBI Taxonomy" id="34085"/>
    <lineage>
        <taxon>Bacteria</taxon>
        <taxon>Pseudomonadati</taxon>
        <taxon>Bacteroidota</taxon>
        <taxon>Flavobacteriia</taxon>
        <taxon>Flavobacteriales</taxon>
        <taxon>Weeksellaceae</taxon>
        <taxon>Riemerella</taxon>
    </lineage>
</organism>
<dbReference type="InterPro" id="IPR036318">
    <property type="entry name" value="FAD-bd_PCMH-like_sf"/>
</dbReference>
<evidence type="ECO:0000256" key="15">
    <source>
        <dbReference type="ARBA" id="ARBA00023306"/>
    </source>
</evidence>
<dbReference type="GO" id="GO:0071555">
    <property type="term" value="P:cell wall organization"/>
    <property type="evidence" value="ECO:0007669"/>
    <property type="project" value="UniProtKB-KW"/>
</dbReference>
<reference evidence="20 21" key="1">
    <citation type="submission" date="2015-06" db="EMBL/GenBank/DDBJ databases">
        <title>R. anatipestifer strain HXb2 is the most virulent strain so far, and the genome sequence would help us uncover the pathogenesis.</title>
        <authorList>
            <person name="Hu Q."/>
            <person name="Qi J."/>
            <person name="Bo H."/>
            <person name="Liu G."/>
            <person name="Tao M."/>
            <person name="Ding Y."/>
            <person name="Xue Y."/>
        </authorList>
    </citation>
    <scope>NUCLEOTIDE SEQUENCE [LARGE SCALE GENOMIC DNA]</scope>
    <source>
        <strain evidence="20 21">HXb2</strain>
    </source>
</reference>
<evidence type="ECO:0000256" key="5">
    <source>
        <dbReference type="ARBA" id="ARBA00012518"/>
    </source>
</evidence>
<dbReference type="UniPathway" id="UPA00219"/>
<evidence type="ECO:0000256" key="19">
    <source>
        <dbReference type="HAMAP-Rule" id="MF_00037"/>
    </source>
</evidence>
<dbReference type="GO" id="GO:0071949">
    <property type="term" value="F:FAD binding"/>
    <property type="evidence" value="ECO:0007669"/>
    <property type="project" value="InterPro"/>
</dbReference>
<keyword evidence="14 19" id="KW-0560">Oxidoreductase</keyword>
<evidence type="ECO:0000313" key="20">
    <source>
        <dbReference type="EMBL" id="AQY21997.1"/>
    </source>
</evidence>
<dbReference type="GO" id="GO:0009252">
    <property type="term" value="P:peptidoglycan biosynthetic process"/>
    <property type="evidence" value="ECO:0007669"/>
    <property type="project" value="UniProtKB-UniRule"/>
</dbReference>
<evidence type="ECO:0000256" key="4">
    <source>
        <dbReference type="ARBA" id="ARBA00004752"/>
    </source>
</evidence>
<dbReference type="Proteomes" id="UP000189883">
    <property type="component" value="Chromosome"/>
</dbReference>
<evidence type="ECO:0000256" key="8">
    <source>
        <dbReference type="ARBA" id="ARBA00022618"/>
    </source>
</evidence>